<dbReference type="Proteomes" id="UP000606720">
    <property type="component" value="Unassembled WGS sequence"/>
</dbReference>
<feature type="domain" description="WCX" evidence="1">
    <location>
        <begin position="274"/>
        <end position="348"/>
    </location>
</feature>
<dbReference type="InterPro" id="IPR057727">
    <property type="entry name" value="WCX_dom"/>
</dbReference>
<dbReference type="RefSeq" id="WP_186866152.1">
    <property type="nucleotide sequence ID" value="NZ_JACOPH010000001.1"/>
</dbReference>
<protein>
    <submittedName>
        <fullName evidence="2">WYL domain-containing protein</fullName>
    </submittedName>
</protein>
<evidence type="ECO:0000313" key="2">
    <source>
        <dbReference type="EMBL" id="MBC5713177.1"/>
    </source>
</evidence>
<organism evidence="2 3">
    <name type="scientific">Roseburia zhanii</name>
    <dbReference type="NCBI Taxonomy" id="2763064"/>
    <lineage>
        <taxon>Bacteria</taxon>
        <taxon>Bacillati</taxon>
        <taxon>Bacillota</taxon>
        <taxon>Clostridia</taxon>
        <taxon>Lachnospirales</taxon>
        <taxon>Lachnospiraceae</taxon>
        <taxon>Roseburia</taxon>
    </lineage>
</organism>
<gene>
    <name evidence="2" type="ORF">H8S17_02965</name>
</gene>
<sequence>MGFIDENGYPLINDEQKIRITLSDRASIIISEDMNIFGISKTASFINTVFHNFKLNAKSSVSLYLMQYKLELEQLFSNSPLDSQNQKLAIEQLLSAEKQKILTQISKFNSKKGTGKLYHINDDNITYLLENCDENLYYKRPGLYIRSILEEYCSLPFIERERIYRKEIYDIVECACKEQRVLKIKANYMGKLQTFYVYPYKIVTDPLHTQSYLVCYSRKSEESEQDKIIASFSMTRMQFPTMLIKTFHLNKQEIAHLDFHIASYSPAYLIGKPELIKVKLSEKGKQSYRTRLYSRPEKIQSLSSDNIYVFDCTHHQIINYFLPFGADAEIISPQNLRNLFKEKLSKALTNYQ</sequence>
<dbReference type="EMBL" id="JACOPH010000001">
    <property type="protein sequence ID" value="MBC5713177.1"/>
    <property type="molecule type" value="Genomic_DNA"/>
</dbReference>
<accession>A0A923LLU0</accession>
<dbReference type="Pfam" id="PF25583">
    <property type="entry name" value="WCX"/>
    <property type="match status" value="1"/>
</dbReference>
<name>A0A923LLU0_9FIRM</name>
<evidence type="ECO:0000259" key="1">
    <source>
        <dbReference type="Pfam" id="PF25583"/>
    </source>
</evidence>
<dbReference type="AlphaFoldDB" id="A0A923LLU0"/>
<keyword evidence="3" id="KW-1185">Reference proteome</keyword>
<reference evidence="2" key="1">
    <citation type="submission" date="2020-08" db="EMBL/GenBank/DDBJ databases">
        <title>Genome public.</title>
        <authorList>
            <person name="Liu C."/>
            <person name="Sun Q."/>
        </authorList>
    </citation>
    <scope>NUCLEOTIDE SEQUENCE</scope>
    <source>
        <strain evidence="2">BX1005</strain>
    </source>
</reference>
<evidence type="ECO:0000313" key="3">
    <source>
        <dbReference type="Proteomes" id="UP000606720"/>
    </source>
</evidence>
<proteinExistence type="predicted"/>
<comment type="caution">
    <text evidence="2">The sequence shown here is derived from an EMBL/GenBank/DDBJ whole genome shotgun (WGS) entry which is preliminary data.</text>
</comment>